<evidence type="ECO:0000259" key="9">
    <source>
        <dbReference type="Pfam" id="PF02770"/>
    </source>
</evidence>
<keyword evidence="4 7" id="KW-0274">FAD</keyword>
<feature type="domain" description="Acyl-CoA dehydrogenase-like C-terminal" evidence="11">
    <location>
        <begin position="473"/>
        <end position="578"/>
    </location>
</feature>
<dbReference type="SUPFAM" id="SSF56645">
    <property type="entry name" value="Acyl-CoA dehydrogenase NM domain-like"/>
    <property type="match status" value="1"/>
</dbReference>
<name>A0A916RJ39_9BACT</name>
<accession>A0A916RJ39</accession>
<comment type="caution">
    <text evidence="12">The sequence shown here is derived from an EMBL/GenBank/DDBJ whole genome shotgun (WGS) entry which is preliminary data.</text>
</comment>
<dbReference type="FunFam" id="2.40.110.10:FF:000006">
    <property type="entry name" value="very long-chain specific acyl-CoA dehydrogenase, mitochondrial"/>
    <property type="match status" value="1"/>
</dbReference>
<feature type="domain" description="Acyl-CoA dehydrogenase/oxidase C-terminal" evidence="8">
    <location>
        <begin position="264"/>
        <end position="428"/>
    </location>
</feature>
<evidence type="ECO:0000256" key="4">
    <source>
        <dbReference type="ARBA" id="ARBA00022827"/>
    </source>
</evidence>
<protein>
    <submittedName>
        <fullName evidence="12">Acyl-CoA dehydrogenase</fullName>
    </submittedName>
</protein>
<feature type="domain" description="Acyl-CoA dehydrogenase/oxidase N-terminal" evidence="10">
    <location>
        <begin position="35"/>
        <end position="147"/>
    </location>
</feature>
<dbReference type="InterPro" id="IPR009075">
    <property type="entry name" value="AcylCo_DH/oxidase_C"/>
</dbReference>
<keyword evidence="5 7" id="KW-0560">Oxidoreductase</keyword>
<evidence type="ECO:0000256" key="6">
    <source>
        <dbReference type="ARBA" id="ARBA00052546"/>
    </source>
</evidence>
<comment type="similarity">
    <text evidence="2 7">Belongs to the acyl-CoA dehydrogenase family.</text>
</comment>
<gene>
    <name evidence="12" type="ORF">GCM10011507_08320</name>
</gene>
<dbReference type="FunFam" id="1.10.540.10:FF:000001">
    <property type="entry name" value="Very long-chain-specific acyl-CoA dehydrogenase, mitochondrial"/>
    <property type="match status" value="1"/>
</dbReference>
<evidence type="ECO:0000256" key="2">
    <source>
        <dbReference type="ARBA" id="ARBA00009347"/>
    </source>
</evidence>
<evidence type="ECO:0000256" key="3">
    <source>
        <dbReference type="ARBA" id="ARBA00022630"/>
    </source>
</evidence>
<dbReference type="SUPFAM" id="SSF47203">
    <property type="entry name" value="Acyl-CoA dehydrogenase C-terminal domain-like"/>
    <property type="match status" value="1"/>
</dbReference>
<reference evidence="12" key="1">
    <citation type="journal article" date="2014" name="Int. J. Syst. Evol. Microbiol.">
        <title>Complete genome sequence of Corynebacterium casei LMG S-19264T (=DSM 44701T), isolated from a smear-ripened cheese.</title>
        <authorList>
            <consortium name="US DOE Joint Genome Institute (JGI-PGF)"/>
            <person name="Walter F."/>
            <person name="Albersmeier A."/>
            <person name="Kalinowski J."/>
            <person name="Ruckert C."/>
        </authorList>
    </citation>
    <scope>NUCLEOTIDE SEQUENCE</scope>
    <source>
        <strain evidence="12">CGMCC 1.15447</strain>
    </source>
</reference>
<comment type="catalytic activity">
    <reaction evidence="6">
        <text>a 2,3-saturated acyl-CoA + A = a 2,3-dehydroacyl-CoA + AH2</text>
        <dbReference type="Rhea" id="RHEA:48608"/>
        <dbReference type="ChEBI" id="CHEBI:13193"/>
        <dbReference type="ChEBI" id="CHEBI:17499"/>
        <dbReference type="ChEBI" id="CHEBI:60015"/>
        <dbReference type="ChEBI" id="CHEBI:65111"/>
    </reaction>
</comment>
<evidence type="ECO:0000256" key="7">
    <source>
        <dbReference type="RuleBase" id="RU362125"/>
    </source>
</evidence>
<dbReference type="Proteomes" id="UP000648801">
    <property type="component" value="Unassembled WGS sequence"/>
</dbReference>
<dbReference type="GO" id="GO:0003995">
    <property type="term" value="F:acyl-CoA dehydrogenase activity"/>
    <property type="evidence" value="ECO:0007669"/>
    <property type="project" value="TreeGrafter"/>
</dbReference>
<dbReference type="InterPro" id="IPR006091">
    <property type="entry name" value="Acyl-CoA_Oxase/DH_mid-dom"/>
</dbReference>
<dbReference type="InterPro" id="IPR037069">
    <property type="entry name" value="AcylCoA_DH/ox_N_sf"/>
</dbReference>
<dbReference type="Pfam" id="PF02770">
    <property type="entry name" value="Acyl-CoA_dh_M"/>
    <property type="match status" value="1"/>
</dbReference>
<dbReference type="InterPro" id="IPR036250">
    <property type="entry name" value="AcylCo_DH-like_C"/>
</dbReference>
<evidence type="ECO:0000259" key="11">
    <source>
        <dbReference type="Pfam" id="PF21263"/>
    </source>
</evidence>
<dbReference type="InterPro" id="IPR046373">
    <property type="entry name" value="Acyl-CoA_Oxase/DH_mid-dom_sf"/>
</dbReference>
<dbReference type="PANTHER" id="PTHR43884:SF12">
    <property type="entry name" value="ISOVALERYL-COA DEHYDROGENASE, MITOCHONDRIAL-RELATED"/>
    <property type="match status" value="1"/>
</dbReference>
<evidence type="ECO:0000256" key="1">
    <source>
        <dbReference type="ARBA" id="ARBA00001974"/>
    </source>
</evidence>
<evidence type="ECO:0000256" key="5">
    <source>
        <dbReference type="ARBA" id="ARBA00023002"/>
    </source>
</evidence>
<dbReference type="InterPro" id="IPR013786">
    <property type="entry name" value="AcylCoA_DH/ox_N"/>
</dbReference>
<dbReference type="EMBL" id="BMJB01000001">
    <property type="protein sequence ID" value="GGA59268.1"/>
    <property type="molecule type" value="Genomic_DNA"/>
</dbReference>
<feature type="domain" description="Acyl-CoA oxidase/dehydrogenase middle" evidence="9">
    <location>
        <begin position="151"/>
        <end position="252"/>
    </location>
</feature>
<evidence type="ECO:0000313" key="12">
    <source>
        <dbReference type="EMBL" id="GGA59268.1"/>
    </source>
</evidence>
<sequence length="606" mass="65287">MSTMTVPIDKKIIPGGSFLISNAVPADCVFPEDFTEEQRQIAQTTAEFAMNEIVPVSDEIEAKDFSVTRKLIKQASELGLTSVDIPEEYGGLEMDKLTSAIIADNIAKQGSFSVAFSAHVGIGTLPIAWYGTAEQKKKYLPKLASGEFIGAYALSESTSGSDALNARTRAVLSADGKTYTLNGEKMWITNAGFADIFTVFAKCEVKEGKDAGKERLTAFLIERGTPGFTVGKEEHKLGIRGSSTCPLILADCKIPAENLLGEVGKGHHIAFNILNVGRYKLGNAAVGAARMSLGRGIAYAKERKSFGKSIVEFGLIQEKLADAAVGVFVGEALSYRTVGMIDAALADVDKHDTAAIQRAIEEYAVECSICKVWDSEMLDRVVDEVLQIYAGYGYVEEYPAERAYRDSRINRIFEGTNEINRLIITGRLIKAAMEGKLALMPAIKQLMDEVMSGPGEKPETEGPLADELALLANAKKLTLFAAGAATQKYMQKLADEQEIMGALADMIIQVYAMESAIVRAEKISGKTGAAGNAPAIPVALARIYADKAMSVIELAARKVLAAVAEGDTLRTQLAILRRLAKHDPADTISLRRQVAKHVVQAGKYAL</sequence>
<dbReference type="Gene3D" id="1.20.140.10">
    <property type="entry name" value="Butyryl-CoA Dehydrogenase, subunit A, domain 3"/>
    <property type="match status" value="2"/>
</dbReference>
<dbReference type="Pfam" id="PF00441">
    <property type="entry name" value="Acyl-CoA_dh_1"/>
    <property type="match status" value="1"/>
</dbReference>
<evidence type="ECO:0000313" key="13">
    <source>
        <dbReference type="Proteomes" id="UP000648801"/>
    </source>
</evidence>
<dbReference type="InterPro" id="IPR049426">
    <property type="entry name" value="Acyl-CoA-dh-like_C"/>
</dbReference>
<dbReference type="Pfam" id="PF21263">
    <property type="entry name" value="Acyl-CoA-dh_C"/>
    <property type="match status" value="1"/>
</dbReference>
<keyword evidence="3 7" id="KW-0285">Flavoprotein</keyword>
<evidence type="ECO:0000259" key="8">
    <source>
        <dbReference type="Pfam" id="PF00441"/>
    </source>
</evidence>
<dbReference type="RefSeq" id="WP_188758031.1">
    <property type="nucleotide sequence ID" value="NZ_BMJB01000001.1"/>
</dbReference>
<organism evidence="12 13">
    <name type="scientific">Edaphobacter acidisoli</name>
    <dbReference type="NCBI Taxonomy" id="2040573"/>
    <lineage>
        <taxon>Bacteria</taxon>
        <taxon>Pseudomonadati</taxon>
        <taxon>Acidobacteriota</taxon>
        <taxon>Terriglobia</taxon>
        <taxon>Terriglobales</taxon>
        <taxon>Acidobacteriaceae</taxon>
        <taxon>Edaphobacter</taxon>
    </lineage>
</organism>
<keyword evidence="13" id="KW-1185">Reference proteome</keyword>
<dbReference type="PANTHER" id="PTHR43884">
    <property type="entry name" value="ACYL-COA DEHYDROGENASE"/>
    <property type="match status" value="1"/>
</dbReference>
<dbReference type="Pfam" id="PF02771">
    <property type="entry name" value="Acyl-CoA_dh_N"/>
    <property type="match status" value="1"/>
</dbReference>
<reference evidence="12" key="2">
    <citation type="submission" date="2020-09" db="EMBL/GenBank/DDBJ databases">
        <authorList>
            <person name="Sun Q."/>
            <person name="Zhou Y."/>
        </authorList>
    </citation>
    <scope>NUCLEOTIDE SEQUENCE</scope>
    <source>
        <strain evidence="12">CGMCC 1.15447</strain>
    </source>
</reference>
<dbReference type="Gene3D" id="2.40.110.10">
    <property type="entry name" value="Butyryl-CoA Dehydrogenase, subunit A, domain 2"/>
    <property type="match status" value="1"/>
</dbReference>
<dbReference type="AlphaFoldDB" id="A0A916RJ39"/>
<dbReference type="FunFam" id="1.20.140.10:FF:000019">
    <property type="entry name" value="Acyl-CoA dehydrogenase"/>
    <property type="match status" value="1"/>
</dbReference>
<proteinExistence type="inferred from homology"/>
<comment type="cofactor">
    <cofactor evidence="1 7">
        <name>FAD</name>
        <dbReference type="ChEBI" id="CHEBI:57692"/>
    </cofactor>
</comment>
<evidence type="ECO:0000259" key="10">
    <source>
        <dbReference type="Pfam" id="PF02771"/>
    </source>
</evidence>
<dbReference type="GO" id="GO:0050660">
    <property type="term" value="F:flavin adenine dinucleotide binding"/>
    <property type="evidence" value="ECO:0007669"/>
    <property type="project" value="InterPro"/>
</dbReference>
<dbReference type="Gene3D" id="1.10.540.10">
    <property type="entry name" value="Acyl-CoA dehydrogenase/oxidase, N-terminal domain"/>
    <property type="match status" value="1"/>
</dbReference>
<dbReference type="InterPro" id="IPR009100">
    <property type="entry name" value="AcylCoA_DH/oxidase_NM_dom_sf"/>
</dbReference>